<keyword evidence="4" id="KW-0648">Protein biosynthesis</keyword>
<dbReference type="Pfam" id="PF01765">
    <property type="entry name" value="RRF"/>
    <property type="match status" value="1"/>
</dbReference>
<gene>
    <name evidence="7" type="ORF">KI387_003539</name>
</gene>
<organism evidence="7 8">
    <name type="scientific">Taxus chinensis</name>
    <name type="common">Chinese yew</name>
    <name type="synonym">Taxus wallichiana var. chinensis</name>
    <dbReference type="NCBI Taxonomy" id="29808"/>
    <lineage>
        <taxon>Eukaryota</taxon>
        <taxon>Viridiplantae</taxon>
        <taxon>Streptophyta</taxon>
        <taxon>Embryophyta</taxon>
        <taxon>Tracheophyta</taxon>
        <taxon>Spermatophyta</taxon>
        <taxon>Pinopsida</taxon>
        <taxon>Pinidae</taxon>
        <taxon>Conifers II</taxon>
        <taxon>Cupressales</taxon>
        <taxon>Taxaceae</taxon>
        <taxon>Taxus</taxon>
    </lineage>
</organism>
<sequence>IAIRSIRRDAIKSFEKLEKEKKFSKDTIKEFSDDIQKITDEYVKKADSLYKEKEK</sequence>
<dbReference type="Gene3D" id="1.10.132.20">
    <property type="entry name" value="Ribosome-recycling factor"/>
    <property type="match status" value="1"/>
</dbReference>
<dbReference type="EMBL" id="JAHRHJ020000001">
    <property type="protein sequence ID" value="KAH9331431.1"/>
    <property type="molecule type" value="Genomic_DNA"/>
</dbReference>
<dbReference type="AlphaFoldDB" id="A0AA38LPF4"/>
<comment type="similarity">
    <text evidence="2">Belongs to the RRF family.</text>
</comment>
<evidence type="ECO:0000313" key="7">
    <source>
        <dbReference type="EMBL" id="KAH9331431.1"/>
    </source>
</evidence>
<evidence type="ECO:0000256" key="4">
    <source>
        <dbReference type="ARBA" id="ARBA00022917"/>
    </source>
</evidence>
<evidence type="ECO:0000256" key="5">
    <source>
        <dbReference type="ARBA" id="ARBA00032397"/>
    </source>
</evidence>
<dbReference type="InterPro" id="IPR036191">
    <property type="entry name" value="RRF_sf"/>
</dbReference>
<proteinExistence type="inferred from homology"/>
<dbReference type="SUPFAM" id="SSF55194">
    <property type="entry name" value="Ribosome recycling factor, RRF"/>
    <property type="match status" value="1"/>
</dbReference>
<dbReference type="GO" id="GO:0032544">
    <property type="term" value="P:plastid translation"/>
    <property type="evidence" value="ECO:0007669"/>
    <property type="project" value="TreeGrafter"/>
</dbReference>
<dbReference type="InterPro" id="IPR023584">
    <property type="entry name" value="Ribosome_recyc_fac_dom"/>
</dbReference>
<evidence type="ECO:0000256" key="2">
    <source>
        <dbReference type="ARBA" id="ARBA00005912"/>
    </source>
</evidence>
<evidence type="ECO:0000256" key="1">
    <source>
        <dbReference type="ARBA" id="ARBA00002952"/>
    </source>
</evidence>
<feature type="non-terminal residue" evidence="7">
    <location>
        <position position="55"/>
    </location>
</feature>
<dbReference type="PANTHER" id="PTHR20982">
    <property type="entry name" value="RIBOSOME RECYCLING FACTOR"/>
    <property type="match status" value="1"/>
</dbReference>
<dbReference type="GO" id="GO:0009507">
    <property type="term" value="C:chloroplast"/>
    <property type="evidence" value="ECO:0007669"/>
    <property type="project" value="TreeGrafter"/>
</dbReference>
<comment type="function">
    <text evidence="1">Responsible for the release of ribosomes from messenger RNA at the termination of chloroplastic protein biosynthesis.</text>
</comment>
<feature type="domain" description="Ribosome recycling factor" evidence="6">
    <location>
        <begin position="1"/>
        <end position="55"/>
    </location>
</feature>
<dbReference type="InterPro" id="IPR002661">
    <property type="entry name" value="Ribosome_recyc_fac"/>
</dbReference>
<evidence type="ECO:0000313" key="8">
    <source>
        <dbReference type="Proteomes" id="UP000824469"/>
    </source>
</evidence>
<protein>
    <recommendedName>
        <fullName evidence="3">Ribosome-recycling factor, chloroplastic</fullName>
    </recommendedName>
    <alternativeName>
        <fullName evidence="5">Ribosome-releasing factor, chloroplastic</fullName>
    </alternativeName>
</protein>
<comment type="caution">
    <text evidence="7">The sequence shown here is derived from an EMBL/GenBank/DDBJ whole genome shotgun (WGS) entry which is preliminary data.</text>
</comment>
<evidence type="ECO:0000259" key="6">
    <source>
        <dbReference type="Pfam" id="PF01765"/>
    </source>
</evidence>
<feature type="non-terminal residue" evidence="7">
    <location>
        <position position="1"/>
    </location>
</feature>
<reference evidence="7 8" key="1">
    <citation type="journal article" date="2021" name="Nat. Plants">
        <title>The Taxus genome provides insights into paclitaxel biosynthesis.</title>
        <authorList>
            <person name="Xiong X."/>
            <person name="Gou J."/>
            <person name="Liao Q."/>
            <person name="Li Y."/>
            <person name="Zhou Q."/>
            <person name="Bi G."/>
            <person name="Li C."/>
            <person name="Du R."/>
            <person name="Wang X."/>
            <person name="Sun T."/>
            <person name="Guo L."/>
            <person name="Liang H."/>
            <person name="Lu P."/>
            <person name="Wu Y."/>
            <person name="Zhang Z."/>
            <person name="Ro D.K."/>
            <person name="Shang Y."/>
            <person name="Huang S."/>
            <person name="Yan J."/>
        </authorList>
    </citation>
    <scope>NUCLEOTIDE SEQUENCE [LARGE SCALE GENOMIC DNA]</scope>
    <source>
        <strain evidence="7">Ta-2019</strain>
    </source>
</reference>
<dbReference type="PANTHER" id="PTHR20982:SF3">
    <property type="entry name" value="MITOCHONDRIAL RIBOSOME RECYCLING FACTOR PSEUDO 1"/>
    <property type="match status" value="1"/>
</dbReference>
<name>A0AA38LPF4_TAXCH</name>
<evidence type="ECO:0000256" key="3">
    <source>
        <dbReference type="ARBA" id="ARBA00014063"/>
    </source>
</evidence>
<dbReference type="Proteomes" id="UP000824469">
    <property type="component" value="Unassembled WGS sequence"/>
</dbReference>
<keyword evidence="8" id="KW-1185">Reference proteome</keyword>
<dbReference type="GO" id="GO:0043023">
    <property type="term" value="F:ribosomal large subunit binding"/>
    <property type="evidence" value="ECO:0007669"/>
    <property type="project" value="TreeGrafter"/>
</dbReference>
<accession>A0AA38LPF4</accession>
<dbReference type="OMA" id="DIYMKKV"/>